<keyword evidence="2" id="KW-1185">Reference proteome</keyword>
<accession>A0A4V1M7C7</accession>
<evidence type="ECO:0000313" key="2">
    <source>
        <dbReference type="Proteomes" id="UP000290204"/>
    </source>
</evidence>
<evidence type="ECO:0008006" key="3">
    <source>
        <dbReference type="Google" id="ProtNLM"/>
    </source>
</evidence>
<dbReference type="Proteomes" id="UP000290204">
    <property type="component" value="Unassembled WGS sequence"/>
</dbReference>
<gene>
    <name evidence="1" type="ORF">ESA94_14175</name>
</gene>
<dbReference type="GO" id="GO:0009254">
    <property type="term" value="P:peptidoglycan turnover"/>
    <property type="evidence" value="ECO:0007669"/>
    <property type="project" value="InterPro"/>
</dbReference>
<dbReference type="GO" id="GO:0005524">
    <property type="term" value="F:ATP binding"/>
    <property type="evidence" value="ECO:0007669"/>
    <property type="project" value="InterPro"/>
</dbReference>
<comment type="caution">
    <text evidence="1">The sequence shown here is derived from an EMBL/GenBank/DDBJ whole genome shotgun (WGS) entry which is preliminary data.</text>
</comment>
<dbReference type="PANTHER" id="PTHR30605:SF0">
    <property type="entry name" value="ANHYDRO-N-ACETYLMURAMIC ACID KINASE"/>
    <property type="match status" value="1"/>
</dbReference>
<dbReference type="AlphaFoldDB" id="A0A4V1M7C7"/>
<dbReference type="GO" id="GO:0016773">
    <property type="term" value="F:phosphotransferase activity, alcohol group as acceptor"/>
    <property type="evidence" value="ECO:0007669"/>
    <property type="project" value="InterPro"/>
</dbReference>
<protein>
    <recommendedName>
        <fullName evidence="3">Anhydro-N-acetylmuramic acid kinase</fullName>
    </recommendedName>
</protein>
<proteinExistence type="predicted"/>
<evidence type="ECO:0000313" key="1">
    <source>
        <dbReference type="EMBL" id="RXK59284.1"/>
    </source>
</evidence>
<organism evidence="1 2">
    <name type="scientific">Lacibacter luteus</name>
    <dbReference type="NCBI Taxonomy" id="2508719"/>
    <lineage>
        <taxon>Bacteria</taxon>
        <taxon>Pseudomonadati</taxon>
        <taxon>Bacteroidota</taxon>
        <taxon>Chitinophagia</taxon>
        <taxon>Chitinophagales</taxon>
        <taxon>Chitinophagaceae</taxon>
        <taxon>Lacibacter</taxon>
    </lineage>
</organism>
<dbReference type="Gene3D" id="3.30.420.40">
    <property type="match status" value="1"/>
</dbReference>
<sequence>MIYRALGLASNTATQSLELVFASFEVTGQKWAVEIRHSNTVAYPAGLWEKLANAAQVPAVGYMQLHVDYGHWVAAQAKQFIDDHQLDYQVQLIGLMGHTAIHSPATKLSHALGDAAAVAAITGVNVVSDFRNSNLALEGSGDPVFAYAETLLQAPQGVHKDAFYSAFFALLRWREENNMHAADTGALRNSIGGAVWVGQEW</sequence>
<name>A0A4V1M7C7_9BACT</name>
<dbReference type="PANTHER" id="PTHR30605">
    <property type="entry name" value="ANHYDRO-N-ACETYLMURAMIC ACID KINASE"/>
    <property type="match status" value="1"/>
</dbReference>
<dbReference type="InterPro" id="IPR005338">
    <property type="entry name" value="Anhydro_N_Ac-Mur_kinase"/>
</dbReference>
<dbReference type="EMBL" id="SDHW01000004">
    <property type="protein sequence ID" value="RXK59284.1"/>
    <property type="molecule type" value="Genomic_DNA"/>
</dbReference>
<dbReference type="Pfam" id="PF03702">
    <property type="entry name" value="AnmK"/>
    <property type="match status" value="1"/>
</dbReference>
<dbReference type="GO" id="GO:0006040">
    <property type="term" value="P:amino sugar metabolic process"/>
    <property type="evidence" value="ECO:0007669"/>
    <property type="project" value="InterPro"/>
</dbReference>
<dbReference type="OrthoDB" id="9763949at2"/>
<dbReference type="RefSeq" id="WP_129131588.1">
    <property type="nucleotide sequence ID" value="NZ_SDHW01000004.1"/>
</dbReference>
<reference evidence="1 2" key="1">
    <citation type="submission" date="2019-01" db="EMBL/GenBank/DDBJ databases">
        <title>Lacibacter sp. strain TTM-7.</title>
        <authorList>
            <person name="Chen W.-M."/>
        </authorList>
    </citation>
    <scope>NUCLEOTIDE SEQUENCE [LARGE SCALE GENOMIC DNA]</scope>
    <source>
        <strain evidence="1 2">TTM-7</strain>
    </source>
</reference>